<dbReference type="Pfam" id="PF16586">
    <property type="entry name" value="DUF5060"/>
    <property type="match status" value="1"/>
</dbReference>
<dbReference type="PANTHER" id="PTHR37836:SF2">
    <property type="entry name" value="DUF4038 DOMAIN-CONTAINING PROTEIN"/>
    <property type="match status" value="1"/>
</dbReference>
<sequence length="489" mass="56528">MSQSTKATVEQWGMFELSLVGTSQGNPFVEVTVSATFRHEHKQVRVTGFYDGDGIYKVRFSPCLLGEWEYWVDSNDGQLSGQFGQLLCTTASGDNHGPVQVVDNKRFAYADGTPYIPVGTTSYGWLHQSEELQSQTLQTLQNSPFNKIRMCIIMNDYGNSEPNGFPFVGSREAGFSLDTFDTAFFARLEQRIEQLQAMQIEVDLIIFHPYDKGRWGLDRMPSEADDRYLRYVLARLSAYRNIWWSVANEYDFMEHKQMADWDRLLQIIWNEDPHRRLSSIHNGTKMYDHASVKLYDYAKPWITHCSTQHWDVSLVTQWQKQYNKPVVLDECCYEGNMERRWGNLSGEEMTRRFWDGVTRGAFVSHGETYLERSSELWLARGGELVGDSIARIAYMREIIEAAPAQYEYMPHVRDVPSIGVEGEYYLQYYGLHQPIFRYMDLPEGSTFRVEVIDTWNMEIVAVHEGKSGKFTLDLPGKPYIAVKMTKVGE</sequence>
<dbReference type="InterPro" id="IPR013783">
    <property type="entry name" value="Ig-like_fold"/>
</dbReference>
<dbReference type="Gene3D" id="2.60.40.3950">
    <property type="match status" value="1"/>
</dbReference>
<evidence type="ECO:0000259" key="2">
    <source>
        <dbReference type="Pfam" id="PF16586"/>
    </source>
</evidence>
<dbReference type="InterPro" id="IPR017853">
    <property type="entry name" value="GH"/>
</dbReference>
<organism evidence="4 5">
    <name type="scientific">Paenibacillus yanchengensis</name>
    <dbReference type="NCBI Taxonomy" id="2035833"/>
    <lineage>
        <taxon>Bacteria</taxon>
        <taxon>Bacillati</taxon>
        <taxon>Bacillota</taxon>
        <taxon>Bacilli</taxon>
        <taxon>Bacillales</taxon>
        <taxon>Paenibacillaceae</taxon>
        <taxon>Paenibacillus</taxon>
    </lineage>
</organism>
<evidence type="ECO:0000259" key="1">
    <source>
        <dbReference type="Pfam" id="PF13204"/>
    </source>
</evidence>
<keyword evidence="5" id="KW-1185">Reference proteome</keyword>
<dbReference type="InterPro" id="IPR041239">
    <property type="entry name" value="DUF5605"/>
</dbReference>
<evidence type="ECO:0000313" key="4">
    <source>
        <dbReference type="EMBL" id="MFD2117580.1"/>
    </source>
</evidence>
<dbReference type="RefSeq" id="WP_377774827.1">
    <property type="nucleotide sequence ID" value="NZ_JBHUHO010000041.1"/>
</dbReference>
<feature type="domain" description="DUF5605" evidence="3">
    <location>
        <begin position="414"/>
        <end position="485"/>
    </location>
</feature>
<dbReference type="InterPro" id="IPR032260">
    <property type="entry name" value="DUF5060"/>
</dbReference>
<dbReference type="SUPFAM" id="SSF51445">
    <property type="entry name" value="(Trans)glycosidases"/>
    <property type="match status" value="1"/>
</dbReference>
<dbReference type="Gene3D" id="3.20.20.80">
    <property type="entry name" value="Glycosidases"/>
    <property type="match status" value="1"/>
</dbReference>
<dbReference type="InterPro" id="IPR025277">
    <property type="entry name" value="Apiosidase-like_cat_dom"/>
</dbReference>
<dbReference type="PANTHER" id="PTHR37836">
    <property type="entry name" value="LMO1036 PROTEIN"/>
    <property type="match status" value="1"/>
</dbReference>
<protein>
    <submittedName>
        <fullName evidence="4">DUF5605 domain-containing protein</fullName>
    </submittedName>
</protein>
<accession>A0ABW4YPC7</accession>
<evidence type="ECO:0000313" key="5">
    <source>
        <dbReference type="Proteomes" id="UP001597362"/>
    </source>
</evidence>
<feature type="domain" description="Apiosidase-like catalytic" evidence="1">
    <location>
        <begin position="104"/>
        <end position="369"/>
    </location>
</feature>
<dbReference type="Pfam" id="PF18310">
    <property type="entry name" value="DUF5605"/>
    <property type="match status" value="1"/>
</dbReference>
<comment type="caution">
    <text evidence="4">The sequence shown here is derived from an EMBL/GenBank/DDBJ whole genome shotgun (WGS) entry which is preliminary data.</text>
</comment>
<name>A0ABW4YPC7_9BACL</name>
<dbReference type="Proteomes" id="UP001597362">
    <property type="component" value="Unassembled WGS sequence"/>
</dbReference>
<gene>
    <name evidence="4" type="ORF">ACFSJH_17770</name>
</gene>
<proteinExistence type="predicted"/>
<dbReference type="Pfam" id="PF13204">
    <property type="entry name" value="Apiosidase"/>
    <property type="match status" value="1"/>
</dbReference>
<evidence type="ECO:0000259" key="3">
    <source>
        <dbReference type="Pfam" id="PF18310"/>
    </source>
</evidence>
<dbReference type="Gene3D" id="2.60.40.10">
    <property type="entry name" value="Immunoglobulins"/>
    <property type="match status" value="1"/>
</dbReference>
<feature type="domain" description="DUF5060" evidence="2">
    <location>
        <begin position="8"/>
        <end position="75"/>
    </location>
</feature>
<dbReference type="EMBL" id="JBHUHO010000041">
    <property type="protein sequence ID" value="MFD2117580.1"/>
    <property type="molecule type" value="Genomic_DNA"/>
</dbReference>
<reference evidence="5" key="1">
    <citation type="journal article" date="2019" name="Int. J. Syst. Evol. Microbiol.">
        <title>The Global Catalogue of Microorganisms (GCM) 10K type strain sequencing project: providing services to taxonomists for standard genome sequencing and annotation.</title>
        <authorList>
            <consortium name="The Broad Institute Genomics Platform"/>
            <consortium name="The Broad Institute Genome Sequencing Center for Infectious Disease"/>
            <person name="Wu L."/>
            <person name="Ma J."/>
        </authorList>
    </citation>
    <scope>NUCLEOTIDE SEQUENCE [LARGE SCALE GENOMIC DNA]</scope>
    <source>
        <strain evidence="5">GH52</strain>
    </source>
</reference>